<dbReference type="Gene3D" id="2.160.20.80">
    <property type="entry name" value="E3 ubiquitin-protein ligase SopA"/>
    <property type="match status" value="1"/>
</dbReference>
<name>A0ABT5DL40_9BACT</name>
<evidence type="ECO:0000313" key="2">
    <source>
        <dbReference type="Proteomes" id="UP001221838"/>
    </source>
</evidence>
<proteinExistence type="predicted"/>
<evidence type="ECO:0000313" key="1">
    <source>
        <dbReference type="EMBL" id="MDC0714385.1"/>
    </source>
</evidence>
<dbReference type="Proteomes" id="UP001221838">
    <property type="component" value="Unassembled WGS sequence"/>
</dbReference>
<comment type="caution">
    <text evidence="1">The sequence shown here is derived from an EMBL/GenBank/DDBJ whole genome shotgun (WGS) entry which is preliminary data.</text>
</comment>
<evidence type="ECO:0008006" key="3">
    <source>
        <dbReference type="Google" id="ProtNLM"/>
    </source>
</evidence>
<dbReference type="EMBL" id="JAQNDM010000002">
    <property type="protein sequence ID" value="MDC0714385.1"/>
    <property type="molecule type" value="Genomic_DNA"/>
</dbReference>
<organism evidence="1 2">
    <name type="scientific">Stigmatella ashevillensis</name>
    <dbReference type="NCBI Taxonomy" id="2995309"/>
    <lineage>
        <taxon>Bacteria</taxon>
        <taxon>Pseudomonadati</taxon>
        <taxon>Myxococcota</taxon>
        <taxon>Myxococcia</taxon>
        <taxon>Myxococcales</taxon>
        <taxon>Cystobacterineae</taxon>
        <taxon>Archangiaceae</taxon>
        <taxon>Stigmatella</taxon>
    </lineage>
</organism>
<sequence>MSQVNLENTELSNERIEIGSHVVYFLGPHLTLRHCTLVLKVAARNLIIPHAQFIDCTFEARRELKNFQWNSSHLKGCRFTGRFRGNDFGEWPSSPGQSSIEDCDFSAAQLDGCRFLGGDVRTLRFPLWPHFTILNPARRCHELSALVWPGDIGPIVVEGFAEDPPSTVAVTYSAVDLAKRHGTTPEAIKAVLERLDGVQY</sequence>
<keyword evidence="2" id="KW-1185">Reference proteome</keyword>
<gene>
    <name evidence="1" type="ORF">POL68_38375</name>
</gene>
<protein>
    <recommendedName>
        <fullName evidence="3">Pentapeptide repeat-containing protein</fullName>
    </recommendedName>
</protein>
<dbReference type="RefSeq" id="WP_272145010.1">
    <property type="nucleotide sequence ID" value="NZ_JAQNDM010000002.1"/>
</dbReference>
<accession>A0ABT5DL40</accession>
<reference evidence="1 2" key="1">
    <citation type="submission" date="2022-11" db="EMBL/GenBank/DDBJ databases">
        <title>Minimal conservation of predation-associated metabolite biosynthetic gene clusters underscores biosynthetic potential of Myxococcota including descriptions for ten novel species: Archangium lansinium sp. nov., Myxococcus landrumus sp. nov., Nannocystis bai.</title>
        <authorList>
            <person name="Ahearne A."/>
            <person name="Stevens C."/>
            <person name="Dowd S."/>
        </authorList>
    </citation>
    <scope>NUCLEOTIDE SEQUENCE [LARGE SCALE GENOMIC DNA]</scope>
    <source>
        <strain evidence="1 2">NCWAL01</strain>
    </source>
</reference>